<dbReference type="Pfam" id="PF08713">
    <property type="entry name" value="DNA_alkylation"/>
    <property type="match status" value="1"/>
</dbReference>
<dbReference type="InterPro" id="IPR014825">
    <property type="entry name" value="DNA_alkylation"/>
</dbReference>
<dbReference type="Gene3D" id="1.25.10.90">
    <property type="match status" value="1"/>
</dbReference>
<dbReference type="RefSeq" id="WP_116042190.1">
    <property type="nucleotide sequence ID" value="NZ_QUBQ01000001.1"/>
</dbReference>
<name>A0A371PHW8_9BACL</name>
<protein>
    <submittedName>
        <fullName evidence="1">DNA alkylation repair protein</fullName>
    </submittedName>
</protein>
<dbReference type="SUPFAM" id="SSF48371">
    <property type="entry name" value="ARM repeat"/>
    <property type="match status" value="1"/>
</dbReference>
<keyword evidence="2" id="KW-1185">Reference proteome</keyword>
<dbReference type="Proteomes" id="UP000261905">
    <property type="component" value="Unassembled WGS sequence"/>
</dbReference>
<evidence type="ECO:0000313" key="2">
    <source>
        <dbReference type="Proteomes" id="UP000261905"/>
    </source>
</evidence>
<comment type="caution">
    <text evidence="1">The sequence shown here is derived from an EMBL/GenBank/DDBJ whole genome shotgun (WGS) entry which is preliminary data.</text>
</comment>
<sequence>MTYEEIIQELERLGSEQTKRTFLRHGAMEPIFGVKVGDLKKLVKYVKKDQELAERLYASGISDAMYLAGLSINPKLVSKELLQRWISEAYWSMISEYTVAGVAAESPFARELALEWIDSPEEMTAACGWSTYAGYISITPDGELSIEEISDLLARIRRDIHTEKNRTRYTMNGFVISVGSYVKELQGEASDTGEAVGKVHVDVGNTACKVPLATEYIAKVAGMGRTGMKKKTCIC</sequence>
<dbReference type="CDD" id="cd06561">
    <property type="entry name" value="AlkD_like"/>
    <property type="match status" value="1"/>
</dbReference>
<dbReference type="AlphaFoldDB" id="A0A371PHW8"/>
<reference evidence="1 2" key="1">
    <citation type="submission" date="2018-08" db="EMBL/GenBank/DDBJ databases">
        <title>Paenibacillus sp. M4BSY-1, whole genome shotgun sequence.</title>
        <authorList>
            <person name="Tuo L."/>
        </authorList>
    </citation>
    <scope>NUCLEOTIDE SEQUENCE [LARGE SCALE GENOMIC DNA]</scope>
    <source>
        <strain evidence="1 2">M4BSY-1</strain>
    </source>
</reference>
<dbReference type="InterPro" id="IPR016024">
    <property type="entry name" value="ARM-type_fold"/>
</dbReference>
<accession>A0A371PHW8</accession>
<gene>
    <name evidence="1" type="ORF">DX130_01240</name>
</gene>
<dbReference type="OrthoDB" id="9801369at2"/>
<dbReference type="PANTHER" id="PTHR41291">
    <property type="entry name" value="DNA ALKYLATION REPAIR PROTEIN"/>
    <property type="match status" value="1"/>
</dbReference>
<proteinExistence type="predicted"/>
<evidence type="ECO:0000313" key="1">
    <source>
        <dbReference type="EMBL" id="REK75733.1"/>
    </source>
</evidence>
<organism evidence="1 2">
    <name type="scientific">Paenibacillus paeoniae</name>
    <dbReference type="NCBI Taxonomy" id="2292705"/>
    <lineage>
        <taxon>Bacteria</taxon>
        <taxon>Bacillati</taxon>
        <taxon>Bacillota</taxon>
        <taxon>Bacilli</taxon>
        <taxon>Bacillales</taxon>
        <taxon>Paenibacillaceae</taxon>
        <taxon>Paenibacillus</taxon>
    </lineage>
</organism>
<dbReference type="PANTHER" id="PTHR41291:SF1">
    <property type="entry name" value="DNA ALKYLATION REPAIR PROTEIN"/>
    <property type="match status" value="1"/>
</dbReference>
<dbReference type="EMBL" id="QUBQ01000001">
    <property type="protein sequence ID" value="REK75733.1"/>
    <property type="molecule type" value="Genomic_DNA"/>
</dbReference>